<sequence>RGEAALRGQAARLREHLLTLGATGPADLADVAFSLAGTRASLEHRAVVLGADLPELLSGLDDVVAGVTPVAGPVGSGDTDPVFVFPGQGGQYAGMALRLWDSSPVFAASMAECEAALAPYVDWHGRTLRDLLAGADGTDGAADSDGAAGADGVGGVDTGHAEQVQPMLFAVMVSLARLWISQGVVPSAIIAHSVGEVAAAHIAGILTLADAARVLTARARVSGRVTGYATLWVGLPADQVRDRVAHLTGVHVSVVNGPRSVVVTGPLDSIAALRAEYEAAGVRARPIPMDYPTHSPDMAVVEDELLALLTDIRPAAASVPYYSPTLARRVEGDELDGRYWFTNLVRPVRFHDTCAALLADGYRVLLEVAPHPLLAPAIEETAEEGGVEATVLATLRRGESDPEMFLRSTAAAWRAGLTVDWSAVFAGNGARRVDLPTYA</sequence>
<keyword evidence="5" id="KW-1185">Reference proteome</keyword>
<evidence type="ECO:0000259" key="3">
    <source>
        <dbReference type="SMART" id="SM00827"/>
    </source>
</evidence>
<name>A0ABR5J757_9ACTN</name>
<keyword evidence="2" id="KW-0597">Phosphoprotein</keyword>
<gene>
    <name evidence="4" type="ORF">ADK38_15310</name>
</gene>
<dbReference type="SUPFAM" id="SSF55048">
    <property type="entry name" value="Probable ACP-binding domain of malonyl-CoA ACP transacylase"/>
    <property type="match status" value="1"/>
</dbReference>
<dbReference type="InterPro" id="IPR050091">
    <property type="entry name" value="PKS_NRPS_Biosynth_Enz"/>
</dbReference>
<feature type="domain" description="Malonyl-CoA:ACP transacylase (MAT)" evidence="3">
    <location>
        <begin position="84"/>
        <end position="399"/>
    </location>
</feature>
<comment type="caution">
    <text evidence="4">The sequence shown here is derived from an EMBL/GenBank/DDBJ whole genome shotgun (WGS) entry which is preliminary data.</text>
</comment>
<dbReference type="EMBL" id="LGUT01001285">
    <property type="protein sequence ID" value="KOG89253.1"/>
    <property type="molecule type" value="Genomic_DNA"/>
</dbReference>
<dbReference type="Pfam" id="PF00698">
    <property type="entry name" value="Acyl_transf_1"/>
    <property type="match status" value="1"/>
</dbReference>
<dbReference type="Proteomes" id="UP000037020">
    <property type="component" value="Unassembled WGS sequence"/>
</dbReference>
<dbReference type="InterPro" id="IPR001227">
    <property type="entry name" value="Ac_transferase_dom_sf"/>
</dbReference>
<organism evidence="4 5">
    <name type="scientific">Streptomyces varsoviensis</name>
    <dbReference type="NCBI Taxonomy" id="67373"/>
    <lineage>
        <taxon>Bacteria</taxon>
        <taxon>Bacillati</taxon>
        <taxon>Actinomycetota</taxon>
        <taxon>Actinomycetes</taxon>
        <taxon>Kitasatosporales</taxon>
        <taxon>Streptomycetaceae</taxon>
        <taxon>Streptomyces</taxon>
    </lineage>
</organism>
<evidence type="ECO:0000256" key="2">
    <source>
        <dbReference type="ARBA" id="ARBA00022553"/>
    </source>
</evidence>
<dbReference type="SMART" id="SM00827">
    <property type="entry name" value="PKS_AT"/>
    <property type="match status" value="1"/>
</dbReference>
<dbReference type="SUPFAM" id="SSF52151">
    <property type="entry name" value="FabD/lysophospholipase-like"/>
    <property type="match status" value="1"/>
</dbReference>
<dbReference type="Gene3D" id="3.30.70.3290">
    <property type="match status" value="1"/>
</dbReference>
<dbReference type="InterPro" id="IPR016036">
    <property type="entry name" value="Malonyl_transacylase_ACP-bd"/>
</dbReference>
<evidence type="ECO:0000313" key="4">
    <source>
        <dbReference type="EMBL" id="KOG89253.1"/>
    </source>
</evidence>
<dbReference type="PANTHER" id="PTHR43775">
    <property type="entry name" value="FATTY ACID SYNTHASE"/>
    <property type="match status" value="1"/>
</dbReference>
<evidence type="ECO:0000256" key="1">
    <source>
        <dbReference type="ARBA" id="ARBA00022450"/>
    </source>
</evidence>
<feature type="non-terminal residue" evidence="4">
    <location>
        <position position="1"/>
    </location>
</feature>
<proteinExistence type="predicted"/>
<reference evidence="4 5" key="1">
    <citation type="submission" date="2015-07" db="EMBL/GenBank/DDBJ databases">
        <authorList>
            <person name="Ju K.-S."/>
            <person name="Doroghazi J.R."/>
            <person name="Metcalf W.W."/>
        </authorList>
    </citation>
    <scope>NUCLEOTIDE SEQUENCE [LARGE SCALE GENOMIC DNA]</scope>
    <source>
        <strain evidence="4 5">NRRL B-3589</strain>
    </source>
</reference>
<accession>A0ABR5J757</accession>
<dbReference type="InterPro" id="IPR014043">
    <property type="entry name" value="Acyl_transferase_dom"/>
</dbReference>
<feature type="non-terminal residue" evidence="4">
    <location>
        <position position="439"/>
    </location>
</feature>
<keyword evidence="1" id="KW-0596">Phosphopantetheine</keyword>
<dbReference type="PANTHER" id="PTHR43775:SF37">
    <property type="entry name" value="SI:DKEY-61P9.11"/>
    <property type="match status" value="1"/>
</dbReference>
<protein>
    <recommendedName>
        <fullName evidence="3">Malonyl-CoA:ACP transacylase (MAT) domain-containing protein</fullName>
    </recommendedName>
</protein>
<dbReference type="InterPro" id="IPR016035">
    <property type="entry name" value="Acyl_Trfase/lysoPLipase"/>
</dbReference>
<dbReference type="Gene3D" id="3.40.366.10">
    <property type="entry name" value="Malonyl-Coenzyme A Acyl Carrier Protein, domain 2"/>
    <property type="match status" value="1"/>
</dbReference>
<evidence type="ECO:0000313" key="5">
    <source>
        <dbReference type="Proteomes" id="UP000037020"/>
    </source>
</evidence>